<evidence type="ECO:0000256" key="2">
    <source>
        <dbReference type="ARBA" id="ARBA00005619"/>
    </source>
</evidence>
<comment type="similarity">
    <text evidence="2">Belongs to the SRP receptor beta subunit family.</text>
</comment>
<evidence type="ECO:0000256" key="10">
    <source>
        <dbReference type="ARBA" id="ARBA00023170"/>
    </source>
</evidence>
<evidence type="ECO:0000313" key="12">
    <source>
        <dbReference type="EMBL" id="KAK9781831.1"/>
    </source>
</evidence>
<evidence type="ECO:0000256" key="9">
    <source>
        <dbReference type="ARBA" id="ARBA00023136"/>
    </source>
</evidence>
<comment type="subcellular location">
    <subcellularLocation>
        <location evidence="1">Endoplasmic reticulum membrane</location>
        <topology evidence="1">Single-pass membrane protein</topology>
    </subcellularLocation>
</comment>
<dbReference type="SUPFAM" id="SSF52540">
    <property type="entry name" value="P-loop containing nucleoside triphosphate hydrolases"/>
    <property type="match status" value="1"/>
</dbReference>
<feature type="transmembrane region" description="Helical" evidence="11">
    <location>
        <begin position="16"/>
        <end position="37"/>
    </location>
</feature>
<evidence type="ECO:0000256" key="5">
    <source>
        <dbReference type="ARBA" id="ARBA00022741"/>
    </source>
</evidence>
<comment type="caution">
    <text evidence="12">The sequence shown here is derived from an EMBL/GenBank/DDBJ whole genome shotgun (WGS) entry which is preliminary data.</text>
</comment>
<evidence type="ECO:0000313" key="13">
    <source>
        <dbReference type="Proteomes" id="UP001465668"/>
    </source>
</evidence>
<accession>A0ABR2Y673</accession>
<keyword evidence="9 11" id="KW-0472">Membrane</keyword>
<evidence type="ECO:0000256" key="4">
    <source>
        <dbReference type="ARBA" id="ARBA00022692"/>
    </source>
</evidence>
<organism evidence="12 13">
    <name type="scientific">Seiridium cardinale</name>
    <dbReference type="NCBI Taxonomy" id="138064"/>
    <lineage>
        <taxon>Eukaryota</taxon>
        <taxon>Fungi</taxon>
        <taxon>Dikarya</taxon>
        <taxon>Ascomycota</taxon>
        <taxon>Pezizomycotina</taxon>
        <taxon>Sordariomycetes</taxon>
        <taxon>Xylariomycetidae</taxon>
        <taxon>Amphisphaeriales</taxon>
        <taxon>Sporocadaceae</taxon>
        <taxon>Seiridium</taxon>
    </lineage>
</organism>
<evidence type="ECO:0000256" key="11">
    <source>
        <dbReference type="SAM" id="Phobius"/>
    </source>
</evidence>
<dbReference type="Gene3D" id="3.40.50.300">
    <property type="entry name" value="P-loop containing nucleotide triphosphate hydrolases"/>
    <property type="match status" value="1"/>
</dbReference>
<protein>
    <recommendedName>
        <fullName evidence="3">Signal recognition particle receptor subunit beta</fullName>
    </recommendedName>
</protein>
<sequence length="362" mass="39954">MDDLKYYLEYILTPSAPIFIVGALIVLIAPLLAHFYISRTTPYTSLPSILLVGPPGGGKTSLLTLYERGDTATPTHTSQIPQSIELTVSTDNGVQSFREAAKEDAPGSHKKFLLLDTPGHGKLRNFSISKINDKDPLKGVVFVVDAAALDENLPATANYLFDVLLALQKRMGVGKTSKAPPAVHLLIAANKTDLFTALPASLVKSNLEAELGRIRKSRSKGLKDSGVGADELGDEDNEDWLGEYGSEKFAFSQMREFDIEVDVVGGSVLEGKVDKWWEWISERTFQDIERYQTRISEQVSISSQQENQEVSDEPMQLVTALRQEIEKALKDIAYHLKTSLGCLANVERITDGITWLMTDYSC</sequence>
<evidence type="ECO:0000256" key="6">
    <source>
        <dbReference type="ARBA" id="ARBA00022824"/>
    </source>
</evidence>
<gene>
    <name evidence="12" type="ORF">SCAR479_01702</name>
</gene>
<keyword evidence="8" id="KW-0342">GTP-binding</keyword>
<evidence type="ECO:0000256" key="3">
    <source>
        <dbReference type="ARBA" id="ARBA00020256"/>
    </source>
</evidence>
<name>A0ABR2Y673_9PEZI</name>
<keyword evidence="6" id="KW-0256">Endoplasmic reticulum</keyword>
<keyword evidence="4 11" id="KW-0812">Transmembrane</keyword>
<keyword evidence="7 11" id="KW-1133">Transmembrane helix</keyword>
<keyword evidence="10 12" id="KW-0675">Receptor</keyword>
<dbReference type="EMBL" id="JARVKM010000003">
    <property type="protein sequence ID" value="KAK9781831.1"/>
    <property type="molecule type" value="Genomic_DNA"/>
</dbReference>
<dbReference type="Proteomes" id="UP001465668">
    <property type="component" value="Unassembled WGS sequence"/>
</dbReference>
<keyword evidence="5" id="KW-0547">Nucleotide-binding</keyword>
<dbReference type="InterPro" id="IPR019009">
    <property type="entry name" value="SRP_receptor_beta_su"/>
</dbReference>
<keyword evidence="13" id="KW-1185">Reference proteome</keyword>
<dbReference type="CDD" id="cd04105">
    <property type="entry name" value="SR_beta"/>
    <property type="match status" value="1"/>
</dbReference>
<evidence type="ECO:0000256" key="1">
    <source>
        <dbReference type="ARBA" id="ARBA00004389"/>
    </source>
</evidence>
<proteinExistence type="inferred from homology"/>
<evidence type="ECO:0000256" key="7">
    <source>
        <dbReference type="ARBA" id="ARBA00022989"/>
    </source>
</evidence>
<dbReference type="Pfam" id="PF09439">
    <property type="entry name" value="SRPRB"/>
    <property type="match status" value="1"/>
</dbReference>
<dbReference type="InterPro" id="IPR027417">
    <property type="entry name" value="P-loop_NTPase"/>
</dbReference>
<evidence type="ECO:0000256" key="8">
    <source>
        <dbReference type="ARBA" id="ARBA00023134"/>
    </source>
</evidence>
<reference evidence="12 13" key="1">
    <citation type="submission" date="2024-02" db="EMBL/GenBank/DDBJ databases">
        <title>First draft genome assembly of two strains of Seiridium cardinale.</title>
        <authorList>
            <person name="Emiliani G."/>
            <person name="Scali E."/>
        </authorList>
    </citation>
    <scope>NUCLEOTIDE SEQUENCE [LARGE SCALE GENOMIC DNA]</scope>
    <source>
        <strain evidence="12 13">BM-138-000479</strain>
    </source>
</reference>